<dbReference type="PROSITE" id="PS50010">
    <property type="entry name" value="DH_2"/>
    <property type="match status" value="1"/>
</dbReference>
<organism evidence="3 4">
    <name type="scientific">Euplotes crassus</name>
    <dbReference type="NCBI Taxonomy" id="5936"/>
    <lineage>
        <taxon>Eukaryota</taxon>
        <taxon>Sar</taxon>
        <taxon>Alveolata</taxon>
        <taxon>Ciliophora</taxon>
        <taxon>Intramacronucleata</taxon>
        <taxon>Spirotrichea</taxon>
        <taxon>Hypotrichia</taxon>
        <taxon>Euplotida</taxon>
        <taxon>Euplotidae</taxon>
        <taxon>Moneuplotes</taxon>
    </lineage>
</organism>
<reference evidence="3" key="1">
    <citation type="submission" date="2023-07" db="EMBL/GenBank/DDBJ databases">
        <authorList>
            <consortium name="AG Swart"/>
            <person name="Singh M."/>
            <person name="Singh A."/>
            <person name="Seah K."/>
            <person name="Emmerich C."/>
        </authorList>
    </citation>
    <scope>NUCLEOTIDE SEQUENCE</scope>
    <source>
        <strain evidence="3">DP1</strain>
    </source>
</reference>
<evidence type="ECO:0000313" key="4">
    <source>
        <dbReference type="Proteomes" id="UP001295684"/>
    </source>
</evidence>
<feature type="compositionally biased region" description="Low complexity" evidence="1">
    <location>
        <begin position="106"/>
        <end position="119"/>
    </location>
</feature>
<dbReference type="Pfam" id="PF00621">
    <property type="entry name" value="RhoGEF"/>
    <property type="match status" value="1"/>
</dbReference>
<feature type="region of interest" description="Disordered" evidence="1">
    <location>
        <begin position="99"/>
        <end position="119"/>
    </location>
</feature>
<dbReference type="SUPFAM" id="SSF50729">
    <property type="entry name" value="PH domain-like"/>
    <property type="match status" value="1"/>
</dbReference>
<feature type="region of interest" description="Disordered" evidence="1">
    <location>
        <begin position="1"/>
        <end position="48"/>
    </location>
</feature>
<feature type="domain" description="DH" evidence="2">
    <location>
        <begin position="219"/>
        <end position="399"/>
    </location>
</feature>
<dbReference type="InterPro" id="IPR035899">
    <property type="entry name" value="DBL_dom_sf"/>
</dbReference>
<feature type="compositionally biased region" description="Low complexity" evidence="1">
    <location>
        <begin position="1"/>
        <end position="35"/>
    </location>
</feature>
<dbReference type="CDD" id="cd00160">
    <property type="entry name" value="RhoGEF"/>
    <property type="match status" value="1"/>
</dbReference>
<protein>
    <recommendedName>
        <fullName evidence="2">DH domain-containing protein</fullName>
    </recommendedName>
</protein>
<gene>
    <name evidence="3" type="ORF">ECRASSUSDP1_LOCUS1480</name>
</gene>
<dbReference type="Gene3D" id="2.30.29.30">
    <property type="entry name" value="Pleckstrin-homology domain (PH domain)/Phosphotyrosine-binding domain (PTB)"/>
    <property type="match status" value="1"/>
</dbReference>
<evidence type="ECO:0000256" key="1">
    <source>
        <dbReference type="SAM" id="MobiDB-lite"/>
    </source>
</evidence>
<dbReference type="GO" id="GO:0005737">
    <property type="term" value="C:cytoplasm"/>
    <property type="evidence" value="ECO:0007669"/>
    <property type="project" value="TreeGrafter"/>
</dbReference>
<dbReference type="Proteomes" id="UP001295684">
    <property type="component" value="Unassembled WGS sequence"/>
</dbReference>
<feature type="compositionally biased region" description="Acidic residues" evidence="1">
    <location>
        <begin position="172"/>
        <end position="181"/>
    </location>
</feature>
<name>A0AAD1X635_EUPCR</name>
<proteinExistence type="predicted"/>
<evidence type="ECO:0000259" key="2">
    <source>
        <dbReference type="PROSITE" id="PS50010"/>
    </source>
</evidence>
<dbReference type="EMBL" id="CAMPGE010001399">
    <property type="protein sequence ID" value="CAI2360182.1"/>
    <property type="molecule type" value="Genomic_DNA"/>
</dbReference>
<sequence>MELKVPTPSKPTNSHTKSSKSSSSHSGSDPPRGRSIFTEEENRHNVKDEDTLDLMKSIRSFKPDDIHVSKEVIIGDINATIKITSIDLDKELLDPHDSRDFKRHSGMSQNSEYSSNSSNSEGWLEECKAYTMAKSVAQDQMNELIEELKRKEQQDHQKKDEIVWSESKIDDESSDESPENNDLEEFKCQELGISSFSTTFLFVNKFIKNLKRHVRNNRMKRNVVDEIIKTEISYQKGLKWLNKWKKELVEKNLTTEKDSEIIFSNIDTILQISEAFLELAQKRFDTWTSKSCIGDVFQQITPYFKMYINYCSNYTEASEFFKEKYNRERYFFKKYVDKQQKKAGQIFESFMITPIQRLPRYEMLISQALKYTNKNHHDYKELEHALKLVKEVNVKNNESMGKSTLTKRKLVLNELCRGNINLMKSHRKLLAEYEELKYLDYDKQRLKQCFIALFTDCIVVFASHNFLYQIGYYTHVSFNELSYAVDITDTESCQNLFVISGRKHKKLTLSAKDPESKEKIILAVNRQITDLTKNIQSKRKFMKDLSGKKHKKAKREMDKNRDKSE</sequence>
<feature type="region of interest" description="Disordered" evidence="1">
    <location>
        <begin position="539"/>
        <end position="565"/>
    </location>
</feature>
<dbReference type="PANTHER" id="PTHR12673:SF159">
    <property type="entry name" value="LD03170P"/>
    <property type="match status" value="1"/>
</dbReference>
<feature type="region of interest" description="Disordered" evidence="1">
    <location>
        <begin position="150"/>
        <end position="181"/>
    </location>
</feature>
<dbReference type="PANTHER" id="PTHR12673">
    <property type="entry name" value="FACIOGENITAL DYSPLASIA PROTEIN"/>
    <property type="match status" value="1"/>
</dbReference>
<feature type="compositionally biased region" description="Basic and acidic residues" evidence="1">
    <location>
        <begin position="150"/>
        <end position="171"/>
    </location>
</feature>
<feature type="compositionally biased region" description="Basic and acidic residues" evidence="1">
    <location>
        <begin position="555"/>
        <end position="565"/>
    </location>
</feature>
<comment type="caution">
    <text evidence="3">The sequence shown here is derived from an EMBL/GenBank/DDBJ whole genome shotgun (WGS) entry which is preliminary data.</text>
</comment>
<dbReference type="SUPFAM" id="SSF48065">
    <property type="entry name" value="DBL homology domain (DH-domain)"/>
    <property type="match status" value="1"/>
</dbReference>
<dbReference type="InterPro" id="IPR051092">
    <property type="entry name" value="FYVE_RhoGEF_PH"/>
</dbReference>
<keyword evidence="4" id="KW-1185">Reference proteome</keyword>
<dbReference type="InterPro" id="IPR000219">
    <property type="entry name" value="DH_dom"/>
</dbReference>
<dbReference type="SMART" id="SM00325">
    <property type="entry name" value="RhoGEF"/>
    <property type="match status" value="1"/>
</dbReference>
<dbReference type="InterPro" id="IPR011993">
    <property type="entry name" value="PH-like_dom_sf"/>
</dbReference>
<accession>A0AAD1X635</accession>
<evidence type="ECO:0000313" key="3">
    <source>
        <dbReference type="EMBL" id="CAI2360182.1"/>
    </source>
</evidence>
<dbReference type="AlphaFoldDB" id="A0AAD1X635"/>
<dbReference type="GO" id="GO:0005085">
    <property type="term" value="F:guanyl-nucleotide exchange factor activity"/>
    <property type="evidence" value="ECO:0007669"/>
    <property type="project" value="InterPro"/>
</dbReference>
<dbReference type="Gene3D" id="1.20.900.10">
    <property type="entry name" value="Dbl homology (DH) domain"/>
    <property type="match status" value="1"/>
</dbReference>